<feature type="region of interest" description="Disordered" evidence="1">
    <location>
        <begin position="41"/>
        <end position="96"/>
    </location>
</feature>
<keyword evidence="3" id="KW-1185">Reference proteome</keyword>
<dbReference type="Proteomes" id="UP000663801">
    <property type="component" value="Unassembled WGS sequence"/>
</dbReference>
<dbReference type="RefSeq" id="WP_205255437.1">
    <property type="nucleotide sequence ID" value="NZ_BAAAPV010000001.1"/>
</dbReference>
<evidence type="ECO:0000256" key="1">
    <source>
        <dbReference type="SAM" id="MobiDB-lite"/>
    </source>
</evidence>
<evidence type="ECO:0000313" key="3">
    <source>
        <dbReference type="Proteomes" id="UP000663801"/>
    </source>
</evidence>
<sequence>MSHRDRLSPRWVTVIVVLALLASAGVALAIVRVTTDPAAAADPVPAVSSPAVEPDPTTAVTDPITDPSPATDVSPGSTTTRPSTTGPTTSPVSTVLLPGSRLTLPSAWRGTADLTIAVLGACAGPAGTAGTSTYRTTADLAVDVAKAGTNGLGDPNPFLLTLGINAAGVPGLALYSAATDAGGGLQRYWTVRGSAGPDGRTEIDGRLVWSDPGQDTLLNLLNDTETDLQPCQSGSTVGLPRALAPGSTVTGWVDGSSAELTVTATTVDGQRSVVATVSAARQP</sequence>
<feature type="compositionally biased region" description="Low complexity" evidence="1">
    <location>
        <begin position="41"/>
        <end position="56"/>
    </location>
</feature>
<organism evidence="2 3">
    <name type="scientific">Nakamurella flavida</name>
    <dbReference type="NCBI Taxonomy" id="363630"/>
    <lineage>
        <taxon>Bacteria</taxon>
        <taxon>Bacillati</taxon>
        <taxon>Actinomycetota</taxon>
        <taxon>Actinomycetes</taxon>
        <taxon>Nakamurellales</taxon>
        <taxon>Nakamurellaceae</taxon>
        <taxon>Nakamurella</taxon>
    </lineage>
</organism>
<proteinExistence type="predicted"/>
<reference evidence="2" key="1">
    <citation type="submission" date="2021-01" db="EMBL/GenBank/DDBJ databases">
        <title>KCTC 19127 draft genome.</title>
        <authorList>
            <person name="An D."/>
        </authorList>
    </citation>
    <scope>NUCLEOTIDE SEQUENCE</scope>
    <source>
        <strain evidence="2">KCTC 19127</strain>
    </source>
</reference>
<gene>
    <name evidence="2" type="ORF">JL107_01010</name>
</gene>
<comment type="caution">
    <text evidence="2">The sequence shown here is derived from an EMBL/GenBank/DDBJ whole genome shotgun (WGS) entry which is preliminary data.</text>
</comment>
<feature type="compositionally biased region" description="Low complexity" evidence="1">
    <location>
        <begin position="73"/>
        <end position="95"/>
    </location>
</feature>
<protein>
    <submittedName>
        <fullName evidence="2">Uncharacterized protein</fullName>
    </submittedName>
</protein>
<accession>A0A938YL36</accession>
<dbReference type="AlphaFoldDB" id="A0A938YL36"/>
<name>A0A938YL36_9ACTN</name>
<dbReference type="EMBL" id="JAERWL010000002">
    <property type="protein sequence ID" value="MBM9475013.1"/>
    <property type="molecule type" value="Genomic_DNA"/>
</dbReference>
<evidence type="ECO:0000313" key="2">
    <source>
        <dbReference type="EMBL" id="MBM9475013.1"/>
    </source>
</evidence>